<dbReference type="PANTHER" id="PTHR45626:SF26">
    <property type="entry name" value="FAMILY HELICASE, PUTATIVE (AFU_ORTHOLOGUE AFUA_2G09120)-RELATED"/>
    <property type="match status" value="1"/>
</dbReference>
<dbReference type="InterPro" id="IPR001525">
    <property type="entry name" value="C5_MeTfrase"/>
</dbReference>
<proteinExistence type="predicted"/>
<keyword evidence="6" id="KW-0863">Zinc-finger</keyword>
<dbReference type="InterPro" id="IPR001841">
    <property type="entry name" value="Znf_RING"/>
</dbReference>
<keyword evidence="2" id="KW-0808">Transferase</keyword>
<dbReference type="GO" id="GO:0016787">
    <property type="term" value="F:hydrolase activity"/>
    <property type="evidence" value="ECO:0007669"/>
    <property type="project" value="UniProtKB-KW"/>
</dbReference>
<keyword evidence="4" id="KW-0378">Hydrolase</keyword>
<protein>
    <recommendedName>
        <fullName evidence="12">Helicase ATP-binding domain-containing protein</fullName>
    </recommendedName>
</protein>
<gene>
    <name evidence="10" type="ORF">PAC_09754</name>
</gene>
<dbReference type="Gene3D" id="3.40.50.300">
    <property type="entry name" value="P-loop containing nucleotide triphosphate hydrolases"/>
    <property type="match status" value="1"/>
</dbReference>
<sequence>MGKAKASRGRRQPKVKVENRDTVEDADSEYEYQDVGGQNSGSATKFKPGVRGYDSSRSPVDNVEKMFEKLVDLGVEQNLLETIKSFKDVALLVATMCSGSESPMLGFQEVQRILRWKYGLNFHFDQAFAAEIHPAKAAFIDRLGTTPVILRDIVEFITKSAQPKGEFYATTSYGGKVLVNDKLDLLIAGFACDDFSSMNNHQKTLEQKGESGDTFHAILEYMKRFEPSMVVLENVSGAPWVHAKLTGEKEYKNGHKQFGIDYHLEEAGYVVIFVRVDSKDFLVPHTRQRGYMLALHRKSLPKSWCTLEDGRWVLKEERIESFKDTFNGFKCPPSVPAEAFLFRSDDEHLSVLRCLDELIKQGCINWEKCRVGHDDYRHAEYLGLEHPITHWGSDGSRVLPDFHKPFLGMSERVLDSIDIAHLRNLRRGIDDRYYSRVLELSQNVYRVTDVTKNGIIGCCMPSNLLWSTVEGRRITGLEALMFQATPVHLADYNNMSEALLHDLAGNAMTSTVVTSFSLAALVEFGSILKMSNRLPKAPEPKAQSEFEGADSLVPGGVLPSHYSPVSFIDITRKAALTCRLCYCESQTDVIPRTIRQCKTCKQTACTKCGMEPEHHYVNLPQSLLDSRQNPVEFEKVIRSSVPNEIDLSSWLSVDLEQNRAAPEYAKPTDFSADDWSKALEVIEKALTSRVFLRTVRRTWCWELVFDSADAKVKLSISKDNVEWLVYANVPNEPLGSMQGKHLRRFPLAQMQPKGADILDGRWSYWIPKARQFDATITSYGELIEAFQCQRGLLQGVNTSVHSKMRLELSEPRDAQYFPYAIEGVYDAVPACGQSHDSFHILQSAVDEKHPVALFRDVPLRGGEPSNSRFVISKQFERLDHGEYRTSAAEVFHFKQPVVRVNDDAVGGNPSNERQAVKKHVSIVVQGYWTPLMQEVVKYQPPTTTLQKQLAPKLSAPTTATCGVQHYVLDLVTKLPSAISKSLMTNDWQSVGRTILYKFWRELGWVLSKSSILEGHTESSSEWHRMIDKQHRCSKCAPTPPNLIWAYKKVGDLVGRLESHEDPKRASKYEKLMRNLPHGLRVVYRAYGELSSPNLDVRIAMDPATLLHRAKALLPPRDITSEVDLSWRLVTDDCHQRKPVLHPFVLPSSADMELGKDPFNKKAAKIRGEQVVLKLFDEQNRTLQWMVQQETNPPVFVEQEIVEAKVRELGYRLEGRACREKVVAGGVLAQGVGFGKTVVTLGLIASNREHTASQIKKERAKNSSGLIPTKATLIIVPPHLCDQWHDEVKTFLHPSTNVLVIKTMANLKKYMLKDFVEADIVIADWSLFTSDAYMQSLAQFAGMIPPATLKNGRLLRTWYEAALKRVESNLRELKSDPSSFLDLLLKQFKESAAQAASAEVPVPSKHVTGAAYRNSDARMAASVVDDAEDEPISRLTPEASPNAKKGKKDKKIKKKKVEKFDPTFKCRFSIAEDDDDFFKHPLFEMMKWGRMIIDEYSYLDTHLMSAVELLNAYCKWILSATPRQAGFDDVKAMSTLLGVHLGIDDFSRMKEDIKAKKMADLTKSEEMLALLEMSSPSFSEHRHKQAQAFIDTYLRHDAAKYDHIPMVEKIVLVHPSPAEKAVYIEQQQTLAANQFQTRRTKAAGGHREQMAREQGFQRDGKQALFMRASHFSFREKTDAAPVKANATEQCERIEKLRRGELEDVLEEFKEEAVKGYWLEGMLKKKEESASSTTFDSVSTASFRKFLDRVERNHFSDQDATTSLRAAIVEANVKVNDDSWKRFYRDPAVAKDDESQKGLLEYPVGEDETADGRVICRLASALRLCTSVLNRIAHNVISQQQASRLFKNMRDIQTEKGKCNCCHFQYADPAELTLLTRCGHTTCQSCSSTTNNTCPVNGCGASCSKEYQKVNGAALFGESTSKDSSRFGSKIDQVVKLIKSFDPEQKVLIFVQYGNIDVKLKEALSANGIKFSDLANGFKSSIILKGFKQAGDKRSHSESEDPESGELDDVSEGLKFTVVKGRDSQVLILRPDDAQAAGSNLTIANNLIFMGPIYTTGSDAQTVYNAAKIQAIGRSRRHGQTQVVRVYHFLTSQTIDVDYFEAREGKFVQEIKSLNELSKSDAATLAKDPAYKKFKLRFAKLAAPVAGAHGPHCSSSANFVSFDDVED</sequence>
<evidence type="ECO:0008006" key="12">
    <source>
        <dbReference type="Google" id="ProtNLM"/>
    </source>
</evidence>
<dbReference type="GO" id="GO:0005634">
    <property type="term" value="C:nucleus"/>
    <property type="evidence" value="ECO:0007669"/>
    <property type="project" value="TreeGrafter"/>
</dbReference>
<dbReference type="PANTHER" id="PTHR45626">
    <property type="entry name" value="TRANSCRIPTION TERMINATION FACTOR 2-RELATED"/>
    <property type="match status" value="1"/>
</dbReference>
<dbReference type="Pfam" id="PF00145">
    <property type="entry name" value="DNA_methylase"/>
    <property type="match status" value="1"/>
</dbReference>
<dbReference type="SMART" id="SM00487">
    <property type="entry name" value="DEXDc"/>
    <property type="match status" value="1"/>
</dbReference>
<dbReference type="InterPro" id="IPR050628">
    <property type="entry name" value="SNF2_RAD54_helicase_TF"/>
</dbReference>
<dbReference type="InterPro" id="IPR029063">
    <property type="entry name" value="SAM-dependent_MTases_sf"/>
</dbReference>
<dbReference type="InterPro" id="IPR000330">
    <property type="entry name" value="SNF2_N"/>
</dbReference>
<accession>A0A1L7X4A6</accession>
<dbReference type="Gene3D" id="3.40.50.10810">
    <property type="entry name" value="Tandem AAA-ATPase domain"/>
    <property type="match status" value="1"/>
</dbReference>
<evidence type="ECO:0000256" key="4">
    <source>
        <dbReference type="ARBA" id="ARBA00022801"/>
    </source>
</evidence>
<dbReference type="Pfam" id="PF00176">
    <property type="entry name" value="SNF2-rel_dom"/>
    <property type="match status" value="1"/>
</dbReference>
<dbReference type="EMBL" id="FJOG01000014">
    <property type="protein sequence ID" value="CZR59860.1"/>
    <property type="molecule type" value="Genomic_DNA"/>
</dbReference>
<keyword evidence="6" id="KW-0479">Metal-binding</keyword>
<evidence type="ECO:0000313" key="10">
    <source>
        <dbReference type="EMBL" id="CZR59860.1"/>
    </source>
</evidence>
<keyword evidence="3" id="KW-0547">Nucleotide-binding</keyword>
<evidence type="ECO:0000256" key="2">
    <source>
        <dbReference type="ARBA" id="ARBA00022679"/>
    </source>
</evidence>
<evidence type="ECO:0000256" key="6">
    <source>
        <dbReference type="PROSITE-ProRule" id="PRU00175"/>
    </source>
</evidence>
<feature type="domain" description="Helicase C-terminal" evidence="9">
    <location>
        <begin position="1928"/>
        <end position="2128"/>
    </location>
</feature>
<dbReference type="GO" id="GO:0006281">
    <property type="term" value="P:DNA repair"/>
    <property type="evidence" value="ECO:0007669"/>
    <property type="project" value="TreeGrafter"/>
</dbReference>
<evidence type="ECO:0000259" key="8">
    <source>
        <dbReference type="PROSITE" id="PS50089"/>
    </source>
</evidence>
<evidence type="ECO:0000256" key="7">
    <source>
        <dbReference type="SAM" id="MobiDB-lite"/>
    </source>
</evidence>
<dbReference type="Proteomes" id="UP000184330">
    <property type="component" value="Unassembled WGS sequence"/>
</dbReference>
<dbReference type="PROSITE" id="PS51194">
    <property type="entry name" value="HELICASE_CTER"/>
    <property type="match status" value="1"/>
</dbReference>
<dbReference type="InterPro" id="IPR038718">
    <property type="entry name" value="SNF2-like_sf"/>
</dbReference>
<dbReference type="SUPFAM" id="SSF53335">
    <property type="entry name" value="S-adenosyl-L-methionine-dependent methyltransferases"/>
    <property type="match status" value="1"/>
</dbReference>
<name>A0A1L7X4A6_9HELO</name>
<evidence type="ECO:0000256" key="3">
    <source>
        <dbReference type="ARBA" id="ARBA00022741"/>
    </source>
</evidence>
<dbReference type="STRING" id="576137.A0A1L7X4A6"/>
<organism evidence="10 11">
    <name type="scientific">Phialocephala subalpina</name>
    <dbReference type="NCBI Taxonomy" id="576137"/>
    <lineage>
        <taxon>Eukaryota</taxon>
        <taxon>Fungi</taxon>
        <taxon>Dikarya</taxon>
        <taxon>Ascomycota</taxon>
        <taxon>Pezizomycotina</taxon>
        <taxon>Leotiomycetes</taxon>
        <taxon>Helotiales</taxon>
        <taxon>Mollisiaceae</taxon>
        <taxon>Phialocephala</taxon>
        <taxon>Phialocephala fortinii species complex</taxon>
    </lineage>
</organism>
<dbReference type="GO" id="GO:0005524">
    <property type="term" value="F:ATP binding"/>
    <property type="evidence" value="ECO:0007669"/>
    <property type="project" value="UniProtKB-KW"/>
</dbReference>
<dbReference type="GO" id="GO:0008168">
    <property type="term" value="F:methyltransferase activity"/>
    <property type="evidence" value="ECO:0007669"/>
    <property type="project" value="UniProtKB-KW"/>
</dbReference>
<feature type="compositionally biased region" description="Basic residues" evidence="7">
    <location>
        <begin position="1"/>
        <end position="14"/>
    </location>
</feature>
<dbReference type="GO" id="GO:0008094">
    <property type="term" value="F:ATP-dependent activity, acting on DNA"/>
    <property type="evidence" value="ECO:0007669"/>
    <property type="project" value="TreeGrafter"/>
</dbReference>
<evidence type="ECO:0000256" key="5">
    <source>
        <dbReference type="ARBA" id="ARBA00022840"/>
    </source>
</evidence>
<dbReference type="InterPro" id="IPR027417">
    <property type="entry name" value="P-loop_NTPase"/>
</dbReference>
<feature type="region of interest" description="Disordered" evidence="7">
    <location>
        <begin position="1427"/>
        <end position="1451"/>
    </location>
</feature>
<dbReference type="OrthoDB" id="423221at2759"/>
<dbReference type="SUPFAM" id="SSF52540">
    <property type="entry name" value="P-loop containing nucleoside triphosphate hydrolases"/>
    <property type="match status" value="2"/>
</dbReference>
<keyword evidence="6" id="KW-0862">Zinc</keyword>
<feature type="domain" description="RING-type" evidence="8">
    <location>
        <begin position="1857"/>
        <end position="1894"/>
    </location>
</feature>
<evidence type="ECO:0000313" key="11">
    <source>
        <dbReference type="Proteomes" id="UP000184330"/>
    </source>
</evidence>
<dbReference type="InterPro" id="IPR001650">
    <property type="entry name" value="Helicase_C-like"/>
</dbReference>
<keyword evidence="5" id="KW-0067">ATP-binding</keyword>
<dbReference type="GO" id="GO:0008270">
    <property type="term" value="F:zinc ion binding"/>
    <property type="evidence" value="ECO:0007669"/>
    <property type="project" value="UniProtKB-KW"/>
</dbReference>
<evidence type="ECO:0000259" key="9">
    <source>
        <dbReference type="PROSITE" id="PS51194"/>
    </source>
</evidence>
<feature type="region of interest" description="Disordered" evidence="7">
    <location>
        <begin position="1"/>
        <end position="54"/>
    </location>
</feature>
<dbReference type="InterPro" id="IPR014001">
    <property type="entry name" value="Helicase_ATP-bd"/>
</dbReference>
<evidence type="ECO:0000256" key="1">
    <source>
        <dbReference type="ARBA" id="ARBA00022603"/>
    </source>
</evidence>
<dbReference type="Gene3D" id="3.40.50.150">
    <property type="entry name" value="Vaccinia Virus protein VP39"/>
    <property type="match status" value="1"/>
</dbReference>
<dbReference type="PROSITE" id="PS50089">
    <property type="entry name" value="ZF_RING_2"/>
    <property type="match status" value="1"/>
</dbReference>
<keyword evidence="1" id="KW-0489">Methyltransferase</keyword>
<keyword evidence="11" id="KW-1185">Reference proteome</keyword>
<dbReference type="GO" id="GO:0032259">
    <property type="term" value="P:methylation"/>
    <property type="evidence" value="ECO:0007669"/>
    <property type="project" value="UniProtKB-KW"/>
</dbReference>
<reference evidence="10 11" key="1">
    <citation type="submission" date="2016-03" db="EMBL/GenBank/DDBJ databases">
        <authorList>
            <person name="Ploux O."/>
        </authorList>
    </citation>
    <scope>NUCLEOTIDE SEQUENCE [LARGE SCALE GENOMIC DNA]</scope>
    <source>
        <strain evidence="10 11">UAMH 11012</strain>
    </source>
</reference>